<dbReference type="Pfam" id="PF21492">
    <property type="entry name" value="bL31_N"/>
    <property type="match status" value="1"/>
</dbReference>
<evidence type="ECO:0000259" key="2">
    <source>
        <dbReference type="Pfam" id="PF21492"/>
    </source>
</evidence>
<dbReference type="FunCoup" id="A0A3N4LT60">
    <property type="interactions" value="150"/>
</dbReference>
<dbReference type="InterPro" id="IPR034600">
    <property type="entry name" value="Ribosomal_bL31m"/>
</dbReference>
<dbReference type="OrthoDB" id="5587740at2759"/>
<evidence type="ECO:0000256" key="1">
    <source>
        <dbReference type="SAM" id="MobiDB-lite"/>
    </source>
</evidence>
<dbReference type="GO" id="GO:0032543">
    <property type="term" value="P:mitochondrial translation"/>
    <property type="evidence" value="ECO:0007669"/>
    <property type="project" value="InterPro"/>
</dbReference>
<gene>
    <name evidence="3" type="ORF">L211DRAFT_745830</name>
</gene>
<evidence type="ECO:0000313" key="3">
    <source>
        <dbReference type="EMBL" id="RPB23821.1"/>
    </source>
</evidence>
<accession>A0A3N4LT60</accession>
<dbReference type="Proteomes" id="UP000267821">
    <property type="component" value="Unassembled WGS sequence"/>
</dbReference>
<dbReference type="InterPro" id="IPR048874">
    <property type="entry name" value="Ribosomal_bL31m_N"/>
</dbReference>
<feature type="non-terminal residue" evidence="3">
    <location>
        <position position="127"/>
    </location>
</feature>
<dbReference type="PANTHER" id="PTHR28174:SF1">
    <property type="entry name" value="LARGE RIBOSOMAL SUBUNIT PROTEIN BL31M"/>
    <property type="match status" value="1"/>
</dbReference>
<dbReference type="GO" id="GO:0005762">
    <property type="term" value="C:mitochondrial large ribosomal subunit"/>
    <property type="evidence" value="ECO:0007669"/>
    <property type="project" value="InterPro"/>
</dbReference>
<evidence type="ECO:0000313" key="4">
    <source>
        <dbReference type="Proteomes" id="UP000267821"/>
    </source>
</evidence>
<feature type="non-terminal residue" evidence="3">
    <location>
        <position position="1"/>
    </location>
</feature>
<organism evidence="3 4">
    <name type="scientific">Terfezia boudieri ATCC MYA-4762</name>
    <dbReference type="NCBI Taxonomy" id="1051890"/>
    <lineage>
        <taxon>Eukaryota</taxon>
        <taxon>Fungi</taxon>
        <taxon>Dikarya</taxon>
        <taxon>Ascomycota</taxon>
        <taxon>Pezizomycotina</taxon>
        <taxon>Pezizomycetes</taxon>
        <taxon>Pezizales</taxon>
        <taxon>Pezizaceae</taxon>
        <taxon>Terfezia</taxon>
    </lineage>
</organism>
<keyword evidence="4" id="KW-1185">Reference proteome</keyword>
<feature type="compositionally biased region" description="Basic and acidic residues" evidence="1">
    <location>
        <begin position="83"/>
        <end position="101"/>
    </location>
</feature>
<sequence length="127" mass="14779">RNANFLRRPKRPMLLPQVIILSDGSAYGQISTSPRGVVRSTKDVRNHPMWNPTLQKLMDVEEDEAGRLQAFRERYGRGWDNAEMREKEREEEKGKARRVDGPELVAEEEENLVDLLSGGFYEDFMNR</sequence>
<feature type="region of interest" description="Disordered" evidence="1">
    <location>
        <begin position="83"/>
        <end position="103"/>
    </location>
</feature>
<dbReference type="Gene3D" id="6.20.130.10">
    <property type="match status" value="1"/>
</dbReference>
<dbReference type="GO" id="GO:0003735">
    <property type="term" value="F:structural constituent of ribosome"/>
    <property type="evidence" value="ECO:0007669"/>
    <property type="project" value="InterPro"/>
</dbReference>
<protein>
    <recommendedName>
        <fullName evidence="2">Ribosomal protein bL31m N-terminal domain-containing protein</fullName>
    </recommendedName>
</protein>
<proteinExistence type="predicted"/>
<reference evidence="3 4" key="1">
    <citation type="journal article" date="2018" name="Nat. Ecol. Evol.">
        <title>Pezizomycetes genomes reveal the molecular basis of ectomycorrhizal truffle lifestyle.</title>
        <authorList>
            <person name="Murat C."/>
            <person name="Payen T."/>
            <person name="Noel B."/>
            <person name="Kuo A."/>
            <person name="Morin E."/>
            <person name="Chen J."/>
            <person name="Kohler A."/>
            <person name="Krizsan K."/>
            <person name="Balestrini R."/>
            <person name="Da Silva C."/>
            <person name="Montanini B."/>
            <person name="Hainaut M."/>
            <person name="Levati E."/>
            <person name="Barry K.W."/>
            <person name="Belfiori B."/>
            <person name="Cichocki N."/>
            <person name="Clum A."/>
            <person name="Dockter R.B."/>
            <person name="Fauchery L."/>
            <person name="Guy J."/>
            <person name="Iotti M."/>
            <person name="Le Tacon F."/>
            <person name="Lindquist E.A."/>
            <person name="Lipzen A."/>
            <person name="Malagnac F."/>
            <person name="Mello A."/>
            <person name="Molinier V."/>
            <person name="Miyauchi S."/>
            <person name="Poulain J."/>
            <person name="Riccioni C."/>
            <person name="Rubini A."/>
            <person name="Sitrit Y."/>
            <person name="Splivallo R."/>
            <person name="Traeger S."/>
            <person name="Wang M."/>
            <person name="Zifcakova L."/>
            <person name="Wipf D."/>
            <person name="Zambonelli A."/>
            <person name="Paolocci F."/>
            <person name="Nowrousian M."/>
            <person name="Ottonello S."/>
            <person name="Baldrian P."/>
            <person name="Spatafora J.W."/>
            <person name="Henrissat B."/>
            <person name="Nagy L.G."/>
            <person name="Aury J.M."/>
            <person name="Wincker P."/>
            <person name="Grigoriev I.V."/>
            <person name="Bonfante P."/>
            <person name="Martin F.M."/>
        </authorList>
    </citation>
    <scope>NUCLEOTIDE SEQUENCE [LARGE SCALE GENOMIC DNA]</scope>
    <source>
        <strain evidence="3 4">ATCC MYA-4762</strain>
    </source>
</reference>
<dbReference type="EMBL" id="ML121544">
    <property type="protein sequence ID" value="RPB23821.1"/>
    <property type="molecule type" value="Genomic_DNA"/>
</dbReference>
<feature type="domain" description="Ribosomal protein bL31m N-terminal" evidence="2">
    <location>
        <begin position="19"/>
        <end position="53"/>
    </location>
</feature>
<dbReference type="PANTHER" id="PTHR28174">
    <property type="entry name" value="54S RIBOSOMAL PROTEIN L36, MITOCHONDRIAL"/>
    <property type="match status" value="1"/>
</dbReference>
<dbReference type="InParanoid" id="A0A3N4LT60"/>
<dbReference type="AlphaFoldDB" id="A0A3N4LT60"/>
<dbReference type="STRING" id="1051890.A0A3N4LT60"/>
<name>A0A3N4LT60_9PEZI</name>